<evidence type="ECO:0000256" key="1">
    <source>
        <dbReference type="ARBA" id="ARBA00005953"/>
    </source>
</evidence>
<evidence type="ECO:0000256" key="2">
    <source>
        <dbReference type="ARBA" id="ARBA00022801"/>
    </source>
</evidence>
<keyword evidence="3" id="KW-1133">Transmembrane helix</keyword>
<name>A0A9R1VB69_LACSA</name>
<keyword evidence="3" id="KW-0812">Transmembrane</keyword>
<evidence type="ECO:0000256" key="3">
    <source>
        <dbReference type="SAM" id="Phobius"/>
    </source>
</evidence>
<dbReference type="PANTHER" id="PTHR31793">
    <property type="entry name" value="4-HYDROXYBENZOYL-COA THIOESTERASE FAMILY MEMBER"/>
    <property type="match status" value="1"/>
</dbReference>
<comment type="similarity">
    <text evidence="1">Belongs to the 4-hydroxybenzoyl-CoA thioesterase family.</text>
</comment>
<keyword evidence="5" id="KW-1185">Reference proteome</keyword>
<dbReference type="Proteomes" id="UP000235145">
    <property type="component" value="Unassembled WGS sequence"/>
</dbReference>
<evidence type="ECO:0000313" key="4">
    <source>
        <dbReference type="EMBL" id="KAJ0201702.1"/>
    </source>
</evidence>
<gene>
    <name evidence="4" type="ORF">LSAT_V11C600325260</name>
</gene>
<sequence length="127" mass="14183">MEKRAAVVVSIQGGRRGRKGINVDTVAQTGNALALSNLSLKFLGPLRICLYIFLIIILKSQLALIIGDRLTVRVSVSNSSDTRIYFEDIIVKIPNQEPILEAQATLLWLNKNYRPTRIPPEVRSKLV</sequence>
<comment type="caution">
    <text evidence="4">The sequence shown here is derived from an EMBL/GenBank/DDBJ whole genome shotgun (WGS) entry which is preliminary data.</text>
</comment>
<feature type="transmembrane region" description="Helical" evidence="3">
    <location>
        <begin position="45"/>
        <end position="66"/>
    </location>
</feature>
<dbReference type="InterPro" id="IPR029069">
    <property type="entry name" value="HotDog_dom_sf"/>
</dbReference>
<reference evidence="4 5" key="1">
    <citation type="journal article" date="2017" name="Nat. Commun.">
        <title>Genome assembly with in vitro proximity ligation data and whole-genome triplication in lettuce.</title>
        <authorList>
            <person name="Reyes-Chin-Wo S."/>
            <person name="Wang Z."/>
            <person name="Yang X."/>
            <person name="Kozik A."/>
            <person name="Arikit S."/>
            <person name="Song C."/>
            <person name="Xia L."/>
            <person name="Froenicke L."/>
            <person name="Lavelle D.O."/>
            <person name="Truco M.J."/>
            <person name="Xia R."/>
            <person name="Zhu S."/>
            <person name="Xu C."/>
            <person name="Xu H."/>
            <person name="Xu X."/>
            <person name="Cox K."/>
            <person name="Korf I."/>
            <person name="Meyers B.C."/>
            <person name="Michelmore R.W."/>
        </authorList>
    </citation>
    <scope>NUCLEOTIDE SEQUENCE [LARGE SCALE GENOMIC DNA]</scope>
    <source>
        <strain evidence="5">cv. Salinas</strain>
        <tissue evidence="4">Seedlings</tissue>
    </source>
</reference>
<protein>
    <submittedName>
        <fullName evidence="4">Uncharacterized protein</fullName>
    </submittedName>
</protein>
<keyword evidence="2" id="KW-0378">Hydrolase</keyword>
<dbReference type="PANTHER" id="PTHR31793:SF27">
    <property type="entry name" value="NOVEL THIOESTERASE SUPERFAMILY DOMAIN AND SAPOSIN A-TYPE DOMAIN CONTAINING PROTEIN (0610012H03RIK)"/>
    <property type="match status" value="1"/>
</dbReference>
<dbReference type="AlphaFoldDB" id="A0A9R1VB69"/>
<dbReference type="EMBL" id="NBSK02000006">
    <property type="protein sequence ID" value="KAJ0201702.1"/>
    <property type="molecule type" value="Genomic_DNA"/>
</dbReference>
<proteinExistence type="inferred from homology"/>
<dbReference type="GO" id="GO:0016787">
    <property type="term" value="F:hydrolase activity"/>
    <property type="evidence" value="ECO:0007669"/>
    <property type="project" value="UniProtKB-KW"/>
</dbReference>
<dbReference type="InterPro" id="IPR050563">
    <property type="entry name" value="4-hydroxybenzoyl-CoA_TE"/>
</dbReference>
<accession>A0A9R1VB69</accession>
<keyword evidence="3" id="KW-0472">Membrane</keyword>
<organism evidence="4 5">
    <name type="scientific">Lactuca sativa</name>
    <name type="common">Garden lettuce</name>
    <dbReference type="NCBI Taxonomy" id="4236"/>
    <lineage>
        <taxon>Eukaryota</taxon>
        <taxon>Viridiplantae</taxon>
        <taxon>Streptophyta</taxon>
        <taxon>Embryophyta</taxon>
        <taxon>Tracheophyta</taxon>
        <taxon>Spermatophyta</taxon>
        <taxon>Magnoliopsida</taxon>
        <taxon>eudicotyledons</taxon>
        <taxon>Gunneridae</taxon>
        <taxon>Pentapetalae</taxon>
        <taxon>asterids</taxon>
        <taxon>campanulids</taxon>
        <taxon>Asterales</taxon>
        <taxon>Asteraceae</taxon>
        <taxon>Cichorioideae</taxon>
        <taxon>Cichorieae</taxon>
        <taxon>Lactucinae</taxon>
        <taxon>Lactuca</taxon>
    </lineage>
</organism>
<dbReference type="SUPFAM" id="SSF54637">
    <property type="entry name" value="Thioesterase/thiol ester dehydrase-isomerase"/>
    <property type="match status" value="1"/>
</dbReference>
<evidence type="ECO:0000313" key="5">
    <source>
        <dbReference type="Proteomes" id="UP000235145"/>
    </source>
</evidence>
<dbReference type="Gene3D" id="3.10.129.10">
    <property type="entry name" value="Hotdog Thioesterase"/>
    <property type="match status" value="1"/>
</dbReference>